<evidence type="ECO:0000313" key="2">
    <source>
        <dbReference type="EMBL" id="KAJ8477861.1"/>
    </source>
</evidence>
<organism evidence="2 3">
    <name type="scientific">Ensete ventricosum</name>
    <name type="common">Abyssinian banana</name>
    <name type="synonym">Musa ensete</name>
    <dbReference type="NCBI Taxonomy" id="4639"/>
    <lineage>
        <taxon>Eukaryota</taxon>
        <taxon>Viridiplantae</taxon>
        <taxon>Streptophyta</taxon>
        <taxon>Embryophyta</taxon>
        <taxon>Tracheophyta</taxon>
        <taxon>Spermatophyta</taxon>
        <taxon>Magnoliopsida</taxon>
        <taxon>Liliopsida</taxon>
        <taxon>Zingiberales</taxon>
        <taxon>Musaceae</taxon>
        <taxon>Ensete</taxon>
    </lineage>
</organism>
<gene>
    <name evidence="2" type="ORF">OPV22_021588</name>
</gene>
<name>A0AAV8PB04_ENSVE</name>
<feature type="region of interest" description="Disordered" evidence="1">
    <location>
        <begin position="92"/>
        <end position="112"/>
    </location>
</feature>
<reference evidence="2 3" key="1">
    <citation type="submission" date="2022-12" db="EMBL/GenBank/DDBJ databases">
        <title>Chromosome-scale assembly of the Ensete ventricosum genome.</title>
        <authorList>
            <person name="Dussert Y."/>
            <person name="Stocks J."/>
            <person name="Wendawek A."/>
            <person name="Woldeyes F."/>
            <person name="Nichols R.A."/>
            <person name="Borrell J.S."/>
        </authorList>
    </citation>
    <scope>NUCLEOTIDE SEQUENCE [LARGE SCALE GENOMIC DNA]</scope>
    <source>
        <strain evidence="3">cv. Maze</strain>
        <tissue evidence="2">Seeds</tissue>
    </source>
</reference>
<dbReference type="Proteomes" id="UP001222027">
    <property type="component" value="Unassembled WGS sequence"/>
</dbReference>
<accession>A0AAV8PB04</accession>
<keyword evidence="3" id="KW-1185">Reference proteome</keyword>
<dbReference type="AlphaFoldDB" id="A0AAV8PB04"/>
<dbReference type="EMBL" id="JAQQAF010000006">
    <property type="protein sequence ID" value="KAJ8477861.1"/>
    <property type="molecule type" value="Genomic_DNA"/>
</dbReference>
<sequence length="112" mass="13018">MRRTEPHTSRTYKRARSRREGYEGASVRETGEAHEALSITVDCVFHITAPLLERRRDITGEIIRWSHQITSVNPSSTGSLRFRFVDKQWEKESLPAEDRPSTLESNGRDKYE</sequence>
<protein>
    <submittedName>
        <fullName evidence="2">Uncharacterized protein</fullName>
    </submittedName>
</protein>
<feature type="region of interest" description="Disordered" evidence="1">
    <location>
        <begin position="1"/>
        <end position="29"/>
    </location>
</feature>
<evidence type="ECO:0000313" key="3">
    <source>
        <dbReference type="Proteomes" id="UP001222027"/>
    </source>
</evidence>
<proteinExistence type="predicted"/>
<comment type="caution">
    <text evidence="2">The sequence shown here is derived from an EMBL/GenBank/DDBJ whole genome shotgun (WGS) entry which is preliminary data.</text>
</comment>
<evidence type="ECO:0000256" key="1">
    <source>
        <dbReference type="SAM" id="MobiDB-lite"/>
    </source>
</evidence>